<proteinExistence type="inferred from homology"/>
<name>A0A1H9SLM3_9PSEU</name>
<accession>A0A1H9SLM3</accession>
<dbReference type="AlphaFoldDB" id="A0A1H9SLM3"/>
<organism evidence="3 4">
    <name type="scientific">Lentzea flaviverrucosa</name>
    <dbReference type="NCBI Taxonomy" id="200379"/>
    <lineage>
        <taxon>Bacteria</taxon>
        <taxon>Bacillati</taxon>
        <taxon>Actinomycetota</taxon>
        <taxon>Actinomycetes</taxon>
        <taxon>Pseudonocardiales</taxon>
        <taxon>Pseudonocardiaceae</taxon>
        <taxon>Lentzea</taxon>
    </lineage>
</organism>
<evidence type="ECO:0000259" key="2">
    <source>
        <dbReference type="Pfam" id="PF02481"/>
    </source>
</evidence>
<evidence type="ECO:0000313" key="3">
    <source>
        <dbReference type="EMBL" id="SER85817.1"/>
    </source>
</evidence>
<dbReference type="InterPro" id="IPR003488">
    <property type="entry name" value="DprA"/>
</dbReference>
<dbReference type="Proteomes" id="UP000199028">
    <property type="component" value="Unassembled WGS sequence"/>
</dbReference>
<evidence type="ECO:0000256" key="1">
    <source>
        <dbReference type="ARBA" id="ARBA00006525"/>
    </source>
</evidence>
<dbReference type="PANTHER" id="PTHR43022">
    <property type="entry name" value="PROTEIN SMF"/>
    <property type="match status" value="1"/>
</dbReference>
<dbReference type="EMBL" id="FOFT01000007">
    <property type="protein sequence ID" value="SER85817.1"/>
    <property type="molecule type" value="Genomic_DNA"/>
</dbReference>
<gene>
    <name evidence="3" type="ORF">SAMN05216195_107118</name>
</gene>
<dbReference type="Pfam" id="PF02481">
    <property type="entry name" value="DNA_processg_A"/>
    <property type="match status" value="1"/>
</dbReference>
<comment type="similarity">
    <text evidence="1">Belongs to the DprA/Smf family.</text>
</comment>
<dbReference type="InterPro" id="IPR057666">
    <property type="entry name" value="DrpA_SLOG"/>
</dbReference>
<dbReference type="Gene3D" id="3.40.50.450">
    <property type="match status" value="1"/>
</dbReference>
<dbReference type="RefSeq" id="WP_170176384.1">
    <property type="nucleotide sequence ID" value="NZ_FOFT01000007.1"/>
</dbReference>
<evidence type="ECO:0000313" key="4">
    <source>
        <dbReference type="Proteomes" id="UP000199028"/>
    </source>
</evidence>
<feature type="domain" description="Smf/DprA SLOG" evidence="2">
    <location>
        <begin position="74"/>
        <end position="285"/>
    </location>
</feature>
<protein>
    <submittedName>
        <fullName evidence="3">DNA processing protein</fullName>
    </submittedName>
</protein>
<dbReference type="SUPFAM" id="SSF102405">
    <property type="entry name" value="MCP/YpsA-like"/>
    <property type="match status" value="1"/>
</dbReference>
<reference evidence="4" key="1">
    <citation type="submission" date="2016-10" db="EMBL/GenBank/DDBJ databases">
        <authorList>
            <person name="Varghese N."/>
            <person name="Submissions S."/>
        </authorList>
    </citation>
    <scope>NUCLEOTIDE SEQUENCE [LARGE SCALE GENOMIC DNA]</scope>
    <source>
        <strain evidence="4">CGMCC 4.578</strain>
    </source>
</reference>
<keyword evidence="4" id="KW-1185">Reference proteome</keyword>
<dbReference type="GO" id="GO:0009294">
    <property type="term" value="P:DNA-mediated transformation"/>
    <property type="evidence" value="ECO:0007669"/>
    <property type="project" value="InterPro"/>
</dbReference>
<sequence length="292" mass="30357">MSSPDVLRARLFLSRAVEPPAPAVHHFVAVHGPVDAVSRIRNGAAPAAVLFEVARQDPQIEDDLRAIDNGAARLLVPEDEEWPLGRLSALVGHGVPLALWLRGKASLTELTNTAVTITGSRTSSAYGNTIAAHFGGALADAGAAVVSGGGLGVDEAAHHGALAANGPTVVVLPCGVDRAYPHQHVRLYEQIVDQGGLLVSEYPIGAVPIRARFRARCRLLAALTAATVIVEAGRRSGALTVAGVANDLGRRVYGVPGPIHSATSTGVNELLRVGAATVVTSLDHVHYREGLR</sequence>
<dbReference type="PANTHER" id="PTHR43022:SF1">
    <property type="entry name" value="PROTEIN SMF"/>
    <property type="match status" value="1"/>
</dbReference>
<dbReference type="NCBIfam" id="TIGR00732">
    <property type="entry name" value="dprA"/>
    <property type="match status" value="1"/>
</dbReference>